<keyword evidence="3" id="KW-1185">Reference proteome</keyword>
<comment type="caution">
    <text evidence="2">The sequence shown here is derived from an EMBL/GenBank/DDBJ whole genome shotgun (WGS) entry which is preliminary data.</text>
</comment>
<dbReference type="OMA" id="FDNHENS"/>
<reference evidence="2 3" key="1">
    <citation type="submission" date="2016-06" db="EMBL/GenBank/DDBJ databases">
        <title>Living apart together: crosstalk between the core and supernumerary genomes in a fungal plant pathogen.</title>
        <authorList>
            <person name="Vanheule A."/>
            <person name="Audenaert K."/>
            <person name="Warris S."/>
            <person name="Van De Geest H."/>
            <person name="Schijlen E."/>
            <person name="Hofte M."/>
            <person name="De Saeger S."/>
            <person name="Haesaert G."/>
            <person name="Waalwijk C."/>
            <person name="Van Der Lee T."/>
        </authorList>
    </citation>
    <scope>NUCLEOTIDE SEQUENCE [LARGE SCALE GENOMIC DNA]</scope>
    <source>
        <strain evidence="2 3">2516</strain>
    </source>
</reference>
<evidence type="ECO:0000313" key="2">
    <source>
        <dbReference type="EMBL" id="OBS26580.1"/>
    </source>
</evidence>
<dbReference type="AlphaFoldDB" id="A0A1B8B1I4"/>
<evidence type="ECO:0000256" key="1">
    <source>
        <dbReference type="SAM" id="MobiDB-lite"/>
    </source>
</evidence>
<accession>A0A1B8B1I4</accession>
<protein>
    <submittedName>
        <fullName evidence="2">Uncharacterized protein</fullName>
    </submittedName>
</protein>
<feature type="compositionally biased region" description="Acidic residues" evidence="1">
    <location>
        <begin position="39"/>
        <end position="49"/>
    </location>
</feature>
<gene>
    <name evidence="2" type="ORF">FPOA_00523</name>
</gene>
<dbReference type="Proteomes" id="UP000091967">
    <property type="component" value="Unassembled WGS sequence"/>
</dbReference>
<proteinExistence type="predicted"/>
<dbReference type="OrthoDB" id="5100854at2759"/>
<feature type="compositionally biased region" description="Polar residues" evidence="1">
    <location>
        <begin position="95"/>
        <end position="111"/>
    </location>
</feature>
<name>A0A1B8B1I4_FUSPO</name>
<feature type="region of interest" description="Disordered" evidence="1">
    <location>
        <begin position="95"/>
        <end position="143"/>
    </location>
</feature>
<evidence type="ECO:0000313" key="3">
    <source>
        <dbReference type="Proteomes" id="UP000091967"/>
    </source>
</evidence>
<feature type="region of interest" description="Disordered" evidence="1">
    <location>
        <begin position="33"/>
        <end position="60"/>
    </location>
</feature>
<organism evidence="2 3">
    <name type="scientific">Fusarium poae</name>
    <dbReference type="NCBI Taxonomy" id="36050"/>
    <lineage>
        <taxon>Eukaryota</taxon>
        <taxon>Fungi</taxon>
        <taxon>Dikarya</taxon>
        <taxon>Ascomycota</taxon>
        <taxon>Pezizomycotina</taxon>
        <taxon>Sordariomycetes</taxon>
        <taxon>Hypocreomycetidae</taxon>
        <taxon>Hypocreales</taxon>
        <taxon>Nectriaceae</taxon>
        <taxon>Fusarium</taxon>
    </lineage>
</organism>
<dbReference type="EMBL" id="LYXU01000001">
    <property type="protein sequence ID" value="OBS26580.1"/>
    <property type="molecule type" value="Genomic_DNA"/>
</dbReference>
<sequence>MDVFDNHENSSESSISLASSVFTHDPNFSPYGSYVVDSDAPDDTDVDMNDDVHHQQSYGPPTYESLILENATVRSDAEFFSVTGWTAATIGSSSVVSTSETRCPTPGSVSASAPAADLQVQEPRPSDSSMTSPGPVSHVAGRASDIPTSVDSMSNYGYAFVVRDDQGLCGIGAWADIATSPFVAKKKRIAPRQ</sequence>